<dbReference type="GeneID" id="38783997"/>
<comment type="caution">
    <text evidence="1">The sequence shown here is derived from an EMBL/GenBank/DDBJ whole genome shotgun (WGS) entry which is preliminary data.</text>
</comment>
<name>A0A401GY18_9APHY</name>
<dbReference type="AlphaFoldDB" id="A0A401GY18"/>
<proteinExistence type="predicted"/>
<evidence type="ECO:0000313" key="2">
    <source>
        <dbReference type="Proteomes" id="UP000287166"/>
    </source>
</evidence>
<dbReference type="InParanoid" id="A0A401GY18"/>
<evidence type="ECO:0000313" key="1">
    <source>
        <dbReference type="EMBL" id="GBE87080.1"/>
    </source>
</evidence>
<protein>
    <recommendedName>
        <fullName evidence="3">F-box domain-containing protein</fullName>
    </recommendedName>
</protein>
<accession>A0A401GY18</accession>
<evidence type="ECO:0008006" key="3">
    <source>
        <dbReference type="Google" id="ProtNLM"/>
    </source>
</evidence>
<gene>
    <name evidence="1" type="ORF">SCP_1003270</name>
</gene>
<dbReference type="EMBL" id="BFAD01000010">
    <property type="protein sequence ID" value="GBE87080.1"/>
    <property type="molecule type" value="Genomic_DNA"/>
</dbReference>
<dbReference type="Proteomes" id="UP000287166">
    <property type="component" value="Unassembled WGS sequence"/>
</dbReference>
<dbReference type="RefSeq" id="XP_027617993.1">
    <property type="nucleotide sequence ID" value="XM_027762192.1"/>
</dbReference>
<organism evidence="1 2">
    <name type="scientific">Sparassis crispa</name>
    <dbReference type="NCBI Taxonomy" id="139825"/>
    <lineage>
        <taxon>Eukaryota</taxon>
        <taxon>Fungi</taxon>
        <taxon>Dikarya</taxon>
        <taxon>Basidiomycota</taxon>
        <taxon>Agaricomycotina</taxon>
        <taxon>Agaricomycetes</taxon>
        <taxon>Polyporales</taxon>
        <taxon>Sparassidaceae</taxon>
        <taxon>Sparassis</taxon>
    </lineage>
</organism>
<sequence length="174" mass="19876">MPAEVWPLANGYLLSSYYFVPNVKKLISMILPHADREHRFRPGQMKEPELMQFLSVLAVPMPRLESRLVLPRNYDDLVLRVPHDHFPALRSVRLSPVCVPWTSLLLSGLTVLKLYYAEDFPTIDILLDMLAAKPELHIFTLELDSDFVGPSQSFSESVRVIQLPQLKRVSLVAP</sequence>
<keyword evidence="2" id="KW-1185">Reference proteome</keyword>
<reference evidence="1 2" key="1">
    <citation type="journal article" date="2018" name="Sci. Rep.">
        <title>Genome sequence of the cauliflower mushroom Sparassis crispa (Hanabiratake) and its association with beneficial usage.</title>
        <authorList>
            <person name="Kiyama R."/>
            <person name="Furutani Y."/>
            <person name="Kawaguchi K."/>
            <person name="Nakanishi T."/>
        </authorList>
    </citation>
    <scope>NUCLEOTIDE SEQUENCE [LARGE SCALE GENOMIC DNA]</scope>
</reference>